<evidence type="ECO:0000256" key="6">
    <source>
        <dbReference type="SAM" id="Phobius"/>
    </source>
</evidence>
<proteinExistence type="predicted"/>
<evidence type="ECO:0000256" key="2">
    <source>
        <dbReference type="ARBA" id="ARBA00022475"/>
    </source>
</evidence>
<feature type="transmembrane region" description="Helical" evidence="6">
    <location>
        <begin position="157"/>
        <end position="176"/>
    </location>
</feature>
<dbReference type="PROSITE" id="PS50887">
    <property type="entry name" value="GGDEF"/>
    <property type="match status" value="1"/>
</dbReference>
<evidence type="ECO:0000256" key="3">
    <source>
        <dbReference type="ARBA" id="ARBA00022692"/>
    </source>
</evidence>
<dbReference type="InterPro" id="IPR029787">
    <property type="entry name" value="Nucleotide_cyclase"/>
</dbReference>
<comment type="caution">
    <text evidence="8">The sequence shown here is derived from an EMBL/GenBank/DDBJ whole genome shotgun (WGS) entry which is preliminary data.</text>
</comment>
<dbReference type="PANTHER" id="PTHR45138:SF9">
    <property type="entry name" value="DIGUANYLATE CYCLASE DGCM-RELATED"/>
    <property type="match status" value="1"/>
</dbReference>
<feature type="transmembrane region" description="Helical" evidence="6">
    <location>
        <begin position="99"/>
        <end position="120"/>
    </location>
</feature>
<dbReference type="RefSeq" id="WP_202750219.1">
    <property type="nucleotide sequence ID" value="NZ_JAESWC010000014.1"/>
</dbReference>
<keyword evidence="3 6" id="KW-0812">Transmembrane</keyword>
<organism evidence="8 9">
    <name type="scientific">Clostridium rhizosphaerae</name>
    <dbReference type="NCBI Taxonomy" id="2803861"/>
    <lineage>
        <taxon>Bacteria</taxon>
        <taxon>Bacillati</taxon>
        <taxon>Bacillota</taxon>
        <taxon>Clostridia</taxon>
        <taxon>Eubacteriales</taxon>
        <taxon>Clostridiaceae</taxon>
        <taxon>Clostridium</taxon>
    </lineage>
</organism>
<keyword evidence="9" id="KW-1185">Reference proteome</keyword>
<dbReference type="CDD" id="cd01949">
    <property type="entry name" value="GGDEF"/>
    <property type="match status" value="1"/>
</dbReference>
<feature type="transmembrane region" description="Helical" evidence="6">
    <location>
        <begin position="132"/>
        <end position="151"/>
    </location>
</feature>
<dbReference type="Gene3D" id="3.30.70.270">
    <property type="match status" value="1"/>
</dbReference>
<evidence type="ECO:0000259" key="7">
    <source>
        <dbReference type="PROSITE" id="PS50887"/>
    </source>
</evidence>
<accession>A0ABS1TDN0</accession>
<dbReference type="InterPro" id="IPR000160">
    <property type="entry name" value="GGDEF_dom"/>
</dbReference>
<name>A0ABS1TDN0_9CLOT</name>
<dbReference type="Pfam" id="PF07694">
    <property type="entry name" value="5TM-5TMR_LYT"/>
    <property type="match status" value="1"/>
</dbReference>
<reference evidence="8 9" key="1">
    <citation type="submission" date="2021-01" db="EMBL/GenBank/DDBJ databases">
        <title>Genome public.</title>
        <authorList>
            <person name="Liu C."/>
            <person name="Sun Q."/>
        </authorList>
    </citation>
    <scope>NUCLEOTIDE SEQUENCE [LARGE SCALE GENOMIC DNA]</scope>
    <source>
        <strain evidence="8 9">YIM B02515</strain>
    </source>
</reference>
<feature type="transmembrane region" description="Helical" evidence="6">
    <location>
        <begin position="35"/>
        <end position="56"/>
    </location>
</feature>
<dbReference type="InterPro" id="IPR050469">
    <property type="entry name" value="Diguanylate_Cyclase"/>
</dbReference>
<protein>
    <submittedName>
        <fullName evidence="8">Diguanylate cyclase</fullName>
    </submittedName>
</protein>
<feature type="transmembrane region" description="Helical" evidence="6">
    <location>
        <begin position="5"/>
        <end position="23"/>
    </location>
</feature>
<dbReference type="PANTHER" id="PTHR45138">
    <property type="entry name" value="REGULATORY COMPONENTS OF SENSORY TRANSDUCTION SYSTEM"/>
    <property type="match status" value="1"/>
</dbReference>
<feature type="domain" description="GGDEF" evidence="7">
    <location>
        <begin position="226"/>
        <end position="360"/>
    </location>
</feature>
<dbReference type="EMBL" id="JAESWC010000014">
    <property type="protein sequence ID" value="MBL4937470.1"/>
    <property type="molecule type" value="Genomic_DNA"/>
</dbReference>
<evidence type="ECO:0000313" key="8">
    <source>
        <dbReference type="EMBL" id="MBL4937470.1"/>
    </source>
</evidence>
<evidence type="ECO:0000256" key="5">
    <source>
        <dbReference type="ARBA" id="ARBA00023136"/>
    </source>
</evidence>
<keyword evidence="5 6" id="KW-0472">Membrane</keyword>
<evidence type="ECO:0000256" key="1">
    <source>
        <dbReference type="ARBA" id="ARBA00004651"/>
    </source>
</evidence>
<keyword evidence="2" id="KW-1003">Cell membrane</keyword>
<feature type="transmembrane region" description="Helical" evidence="6">
    <location>
        <begin position="68"/>
        <end position="93"/>
    </location>
</feature>
<dbReference type="SMART" id="SM00267">
    <property type="entry name" value="GGDEF"/>
    <property type="match status" value="1"/>
</dbReference>
<dbReference type="InterPro" id="IPR043128">
    <property type="entry name" value="Rev_trsase/Diguanyl_cyclase"/>
</dbReference>
<evidence type="ECO:0000256" key="4">
    <source>
        <dbReference type="ARBA" id="ARBA00022989"/>
    </source>
</evidence>
<evidence type="ECO:0000313" key="9">
    <source>
        <dbReference type="Proteomes" id="UP000632377"/>
    </source>
</evidence>
<keyword evidence="4 6" id="KW-1133">Transmembrane helix</keyword>
<sequence length="365" mass="41727">MVSQIFINSCILIAFISISQNFIRRIDINHKSSFLLKFITGLWAGLLGVILMMYSVKIAPTIITDFRALPILLSAIYGGVIPPIIASIIIGIFRIWHFGISYASILAVIAIILIGIGFCFISAMKVTNKRKWIYSIGYLLTVNLFPMIILIKDPSSILEIFIAYSLSTVIMSYFVFKYTEYINEAIKLYWKFRNEATVDFLTGLNNVRQFDKVFNIVAQQTIRNDGYLSLIFLDIDFFKKINDTYGHNIGDIILKDLADILRNSCRIYDNVFRNGGEEFSILLNNCQSDSAMEIAERIRKSIENNKFYISDKKFINITISIGVSTYPNITQNVNELLEHADNALYKAKRTGRNKVVLYNNEDNIK</sequence>
<dbReference type="Proteomes" id="UP000632377">
    <property type="component" value="Unassembled WGS sequence"/>
</dbReference>
<dbReference type="Pfam" id="PF00990">
    <property type="entry name" value="GGDEF"/>
    <property type="match status" value="1"/>
</dbReference>
<comment type="subcellular location">
    <subcellularLocation>
        <location evidence="1">Cell membrane</location>
        <topology evidence="1">Multi-pass membrane protein</topology>
    </subcellularLocation>
</comment>
<gene>
    <name evidence="8" type="ORF">JK636_17250</name>
</gene>
<dbReference type="SUPFAM" id="SSF55073">
    <property type="entry name" value="Nucleotide cyclase"/>
    <property type="match status" value="1"/>
</dbReference>
<dbReference type="InterPro" id="IPR011620">
    <property type="entry name" value="Sig_transdc_His_kinase_LytS_TM"/>
</dbReference>
<dbReference type="NCBIfam" id="TIGR00254">
    <property type="entry name" value="GGDEF"/>
    <property type="match status" value="1"/>
</dbReference>